<dbReference type="InterPro" id="IPR028082">
    <property type="entry name" value="Peripla_BP_I"/>
</dbReference>
<dbReference type="Gene3D" id="1.10.260.40">
    <property type="entry name" value="lambda repressor-like DNA-binding domains"/>
    <property type="match status" value="1"/>
</dbReference>
<dbReference type="RefSeq" id="WP_189494990.1">
    <property type="nucleotide sequence ID" value="NZ_BMZT01000002.1"/>
</dbReference>
<protein>
    <submittedName>
        <fullName evidence="6">LacI family DNA-binding transcriptional regulator</fullName>
    </submittedName>
</protein>
<feature type="domain" description="HTH lacI-type" evidence="5">
    <location>
        <begin position="3"/>
        <end position="57"/>
    </location>
</feature>
<dbReference type="SUPFAM" id="SSF47413">
    <property type="entry name" value="lambda repressor-like DNA-binding domains"/>
    <property type="match status" value="1"/>
</dbReference>
<keyword evidence="4" id="KW-0804">Transcription</keyword>
<dbReference type="PRINTS" id="PR00036">
    <property type="entry name" value="HTHLACI"/>
</dbReference>
<reference evidence="6 7" key="1">
    <citation type="submission" date="2024-09" db="EMBL/GenBank/DDBJ databases">
        <authorList>
            <person name="Sun Q."/>
            <person name="Mori K."/>
        </authorList>
    </citation>
    <scope>NUCLEOTIDE SEQUENCE [LARGE SCALE GENOMIC DNA]</scope>
    <source>
        <strain evidence="6 7">KCTC 52403</strain>
    </source>
</reference>
<dbReference type="SUPFAM" id="SSF53822">
    <property type="entry name" value="Periplasmic binding protein-like I"/>
    <property type="match status" value="1"/>
</dbReference>
<evidence type="ECO:0000313" key="6">
    <source>
        <dbReference type="EMBL" id="MFC0718784.1"/>
    </source>
</evidence>
<dbReference type="Gene3D" id="3.40.50.2300">
    <property type="match status" value="2"/>
</dbReference>
<comment type="caution">
    <text evidence="6">The sequence shown here is derived from an EMBL/GenBank/DDBJ whole genome shotgun (WGS) entry which is preliminary data.</text>
</comment>
<evidence type="ECO:0000256" key="1">
    <source>
        <dbReference type="ARBA" id="ARBA00022491"/>
    </source>
</evidence>
<evidence type="ECO:0000313" key="7">
    <source>
        <dbReference type="Proteomes" id="UP001589898"/>
    </source>
</evidence>
<dbReference type="CDD" id="cd01392">
    <property type="entry name" value="HTH_LacI"/>
    <property type="match status" value="1"/>
</dbReference>
<dbReference type="PANTHER" id="PTHR30146">
    <property type="entry name" value="LACI-RELATED TRANSCRIPTIONAL REPRESSOR"/>
    <property type="match status" value="1"/>
</dbReference>
<keyword evidence="2" id="KW-0805">Transcription regulation</keyword>
<dbReference type="PROSITE" id="PS00356">
    <property type="entry name" value="HTH_LACI_1"/>
    <property type="match status" value="1"/>
</dbReference>
<accession>A0ABV6SZD5</accession>
<keyword evidence="7" id="KW-1185">Reference proteome</keyword>
<evidence type="ECO:0000256" key="2">
    <source>
        <dbReference type="ARBA" id="ARBA00023015"/>
    </source>
</evidence>
<dbReference type="SMART" id="SM00354">
    <property type="entry name" value="HTH_LACI"/>
    <property type="match status" value="1"/>
</dbReference>
<evidence type="ECO:0000256" key="3">
    <source>
        <dbReference type="ARBA" id="ARBA00023125"/>
    </source>
</evidence>
<dbReference type="Pfam" id="PF13377">
    <property type="entry name" value="Peripla_BP_3"/>
    <property type="match status" value="1"/>
</dbReference>
<proteinExistence type="predicted"/>
<keyword evidence="1" id="KW-0678">Repressor</keyword>
<evidence type="ECO:0000256" key="4">
    <source>
        <dbReference type="ARBA" id="ARBA00023163"/>
    </source>
</evidence>
<organism evidence="6 7">
    <name type="scientific">Luteimonas padinae</name>
    <dbReference type="NCBI Taxonomy" id="1714359"/>
    <lineage>
        <taxon>Bacteria</taxon>
        <taxon>Pseudomonadati</taxon>
        <taxon>Pseudomonadota</taxon>
        <taxon>Gammaproteobacteria</taxon>
        <taxon>Lysobacterales</taxon>
        <taxon>Lysobacteraceae</taxon>
        <taxon>Luteimonas</taxon>
    </lineage>
</organism>
<keyword evidence="3 6" id="KW-0238">DNA-binding</keyword>
<name>A0ABV6SZD5_9GAMM</name>
<dbReference type="InterPro" id="IPR010982">
    <property type="entry name" value="Lambda_DNA-bd_dom_sf"/>
</dbReference>
<gene>
    <name evidence="6" type="ORF">ACFFFU_13705</name>
</gene>
<dbReference type="InterPro" id="IPR000843">
    <property type="entry name" value="HTH_LacI"/>
</dbReference>
<dbReference type="PROSITE" id="PS50932">
    <property type="entry name" value="HTH_LACI_2"/>
    <property type="match status" value="1"/>
</dbReference>
<sequence length="338" mass="35072">MAVTIKDVAREAGVSVATVSRAINGQDGVAVAVRDRVLEVASRLDYAPHQAARALSSRRTRTVGVVLPDLHGEFFSELIRGIGQEARAHGLHLLLSAHHGDPGEQGSALQAMRGRVDGVLLMAPTDGGIVPLAGQLSLALPAVLVNAADPEGRWPAVMVDGHAGALRMTRHLLDAGRRRIAFVSGPDDNRDARERRRGYEDALREFDPAAGPVVVAGDFDQASGARAAAGLLERTPRPDAIFAANDAMAIGCLRACADAGVDVPGEVAVAGFDDIPLARLVHPALTTMQVDIAGLGASALRLLVQSREGAGAGDGIRSIVPQLVIRGSSQCAGSRPGP</sequence>
<dbReference type="Pfam" id="PF00356">
    <property type="entry name" value="LacI"/>
    <property type="match status" value="1"/>
</dbReference>
<dbReference type="CDD" id="cd06267">
    <property type="entry name" value="PBP1_LacI_sugar_binding-like"/>
    <property type="match status" value="1"/>
</dbReference>
<dbReference type="Proteomes" id="UP001589898">
    <property type="component" value="Unassembled WGS sequence"/>
</dbReference>
<dbReference type="EMBL" id="JBHLTF010000033">
    <property type="protein sequence ID" value="MFC0718784.1"/>
    <property type="molecule type" value="Genomic_DNA"/>
</dbReference>
<dbReference type="InterPro" id="IPR046335">
    <property type="entry name" value="LacI/GalR-like_sensor"/>
</dbReference>
<evidence type="ECO:0000259" key="5">
    <source>
        <dbReference type="PROSITE" id="PS50932"/>
    </source>
</evidence>
<dbReference type="PANTHER" id="PTHR30146:SF151">
    <property type="entry name" value="HTH-TYPE TRANSCRIPTIONAL REPRESSOR CYTR"/>
    <property type="match status" value="1"/>
</dbReference>
<dbReference type="GO" id="GO:0003677">
    <property type="term" value="F:DNA binding"/>
    <property type="evidence" value="ECO:0007669"/>
    <property type="project" value="UniProtKB-KW"/>
</dbReference>